<evidence type="ECO:0000313" key="2">
    <source>
        <dbReference type="EMBL" id="PVH66152.1"/>
    </source>
</evidence>
<feature type="region of interest" description="Disordered" evidence="1">
    <location>
        <begin position="78"/>
        <end position="97"/>
    </location>
</feature>
<protein>
    <submittedName>
        <fullName evidence="2">Uncharacterized protein</fullName>
    </submittedName>
</protein>
<organism evidence="2">
    <name type="scientific">Panicum hallii</name>
    <dbReference type="NCBI Taxonomy" id="206008"/>
    <lineage>
        <taxon>Eukaryota</taxon>
        <taxon>Viridiplantae</taxon>
        <taxon>Streptophyta</taxon>
        <taxon>Embryophyta</taxon>
        <taxon>Tracheophyta</taxon>
        <taxon>Spermatophyta</taxon>
        <taxon>Magnoliopsida</taxon>
        <taxon>Liliopsida</taxon>
        <taxon>Poales</taxon>
        <taxon>Poaceae</taxon>
        <taxon>PACMAD clade</taxon>
        <taxon>Panicoideae</taxon>
        <taxon>Panicodae</taxon>
        <taxon>Paniceae</taxon>
        <taxon>Panicinae</taxon>
        <taxon>Panicum</taxon>
        <taxon>Panicum sect. Panicum</taxon>
    </lineage>
</organism>
<name>A0A2T8KVI2_9POAL</name>
<reference evidence="2" key="1">
    <citation type="submission" date="2018-04" db="EMBL/GenBank/DDBJ databases">
        <title>WGS assembly of Panicum hallii.</title>
        <authorList>
            <person name="Lovell J."/>
            <person name="Jenkins J."/>
            <person name="Lowry D."/>
            <person name="Mamidi S."/>
            <person name="Sreedasyam A."/>
            <person name="Weng X."/>
            <person name="Barry K."/>
            <person name="Bonette J."/>
            <person name="Campitelli B."/>
            <person name="Daum C."/>
            <person name="Gordon S."/>
            <person name="Gould B."/>
            <person name="Lipzen A."/>
            <person name="Macqueen A."/>
            <person name="Palacio-Mejia J."/>
            <person name="Plott C."/>
            <person name="Shakirov E."/>
            <person name="Shu S."/>
            <person name="Yoshinaga Y."/>
            <person name="Zane M."/>
            <person name="Rokhsar D."/>
            <person name="Grimwood J."/>
            <person name="Schmutz J."/>
            <person name="Juenger T."/>
        </authorList>
    </citation>
    <scope>NUCLEOTIDE SEQUENCE [LARGE SCALE GENOMIC DNA]</scope>
    <source>
        <strain evidence="2">FIL2</strain>
    </source>
</reference>
<dbReference type="AlphaFoldDB" id="A0A2T8KVI2"/>
<dbReference type="Proteomes" id="UP000243499">
    <property type="component" value="Chromosome 1"/>
</dbReference>
<gene>
    <name evidence="2" type="ORF">PAHAL_1G164000</name>
</gene>
<feature type="compositionally biased region" description="Polar residues" evidence="1">
    <location>
        <begin position="1"/>
        <end position="11"/>
    </location>
</feature>
<feature type="compositionally biased region" description="Basic and acidic residues" evidence="1">
    <location>
        <begin position="14"/>
        <end position="39"/>
    </location>
</feature>
<dbReference type="EMBL" id="CM008046">
    <property type="protein sequence ID" value="PVH66152.1"/>
    <property type="molecule type" value="Genomic_DNA"/>
</dbReference>
<feature type="region of interest" description="Disordered" evidence="1">
    <location>
        <begin position="1"/>
        <end position="58"/>
    </location>
</feature>
<evidence type="ECO:0000256" key="1">
    <source>
        <dbReference type="SAM" id="MobiDB-lite"/>
    </source>
</evidence>
<accession>A0A2T8KVI2</accession>
<sequence>MDQRSASSWAVTASREESSATHQHRDLFTPGCPRKEEMMHRRRPKSNPCLPSSTDPPRTSLRAGVVLAWTRMRRSGPSLPSLAAAATPSPSAATTAPIPFPTVLRVYSSRASVLMRTTGCLWFLAVRSSSLGVEQTNPSRHPSETRA</sequence>
<proteinExistence type="predicted"/>
<dbReference type="Gramene" id="PVH66152">
    <property type="protein sequence ID" value="PVH66152"/>
    <property type="gene ID" value="PAHAL_1G164000"/>
</dbReference>